<dbReference type="PROSITE" id="PS50198">
    <property type="entry name" value="PPIC_PPIASE_2"/>
    <property type="match status" value="1"/>
</dbReference>
<keyword evidence="4 12" id="KW-0812">Transmembrane</keyword>
<keyword evidence="5 12" id="KW-1133">Transmembrane helix</keyword>
<reference evidence="14 15" key="2">
    <citation type="submission" date="2020-02" db="EMBL/GenBank/DDBJ databases">
        <title>Genome sequences of Thiorhodococcus mannitoliphagus and Thiorhodococcus minor, purple sulfur photosynthetic bacteria in the gammaproteobacterial family, Chromatiaceae.</title>
        <authorList>
            <person name="Aviles F.A."/>
            <person name="Meyer T.E."/>
            <person name="Kyndt J.A."/>
        </authorList>
    </citation>
    <scope>NUCLEOTIDE SEQUENCE [LARGE SCALE GENOMIC DNA]</scope>
    <source>
        <strain evidence="14 15">DSM 18266</strain>
    </source>
</reference>
<keyword evidence="2" id="KW-1003">Cell membrane</keyword>
<dbReference type="InterPro" id="IPR027304">
    <property type="entry name" value="Trigger_fact/SurA_dom_sf"/>
</dbReference>
<accession>A0A6P1DSX6</accession>
<keyword evidence="7" id="KW-0143">Chaperone</keyword>
<feature type="domain" description="PpiC" evidence="13">
    <location>
        <begin position="265"/>
        <end position="367"/>
    </location>
</feature>
<dbReference type="GO" id="GO:0003755">
    <property type="term" value="F:peptidyl-prolyl cis-trans isomerase activity"/>
    <property type="evidence" value="ECO:0007669"/>
    <property type="project" value="UniProtKB-KW"/>
</dbReference>
<dbReference type="EMBL" id="JAAIJR010000020">
    <property type="protein sequence ID" value="NEX20041.1"/>
    <property type="molecule type" value="Genomic_DNA"/>
</dbReference>
<evidence type="ECO:0000259" key="13">
    <source>
        <dbReference type="PROSITE" id="PS50198"/>
    </source>
</evidence>
<comment type="caution">
    <text evidence="14">The sequence shown here is derived from an EMBL/GenBank/DDBJ whole genome shotgun (WGS) entry which is preliminary data.</text>
</comment>
<gene>
    <name evidence="14" type="ORF">G3480_06890</name>
</gene>
<dbReference type="SUPFAM" id="SSF54534">
    <property type="entry name" value="FKBP-like"/>
    <property type="match status" value="1"/>
</dbReference>
<evidence type="ECO:0000256" key="1">
    <source>
        <dbReference type="ARBA" id="ARBA00004382"/>
    </source>
</evidence>
<evidence type="ECO:0000256" key="5">
    <source>
        <dbReference type="ARBA" id="ARBA00022989"/>
    </source>
</evidence>
<reference evidence="15" key="1">
    <citation type="journal article" date="2020" name="Microbiol. Resour. Announc.">
        <title>Draft Genome Sequences of Thiorhodococcus mannitoliphagus and Thiorhodococcus minor, Purple Sulfur Photosynthetic Bacteria in the Gammaproteobacterial Family Chromatiaceae.</title>
        <authorList>
            <person name="Aviles F.A."/>
            <person name="Meyer T.E."/>
            <person name="Kyndt J.A."/>
        </authorList>
    </citation>
    <scope>NUCLEOTIDE SEQUENCE [LARGE SCALE GENOMIC DNA]</scope>
    <source>
        <strain evidence="15">DSM 18266</strain>
    </source>
</reference>
<protein>
    <recommendedName>
        <fullName evidence="9">Periplasmic chaperone PpiD</fullName>
    </recommendedName>
    <alternativeName>
        <fullName evidence="10">Periplasmic folding chaperone</fullName>
    </alternativeName>
</protein>
<dbReference type="Pfam" id="PF00639">
    <property type="entry name" value="Rotamase"/>
    <property type="match status" value="1"/>
</dbReference>
<sequence length="641" mass="70472">MLQTIRDRAQGWIAWVIVILISIPFALWGIQSYLGVGGEPIAATVNGVELPARELDRRVQQARTELRQRLGAAYDPAEIDDKALRDEVLEDMIRETLLLDEVRRLGLRVSNQDVQIQILLDPAFQKDGRFDKETYERLLQYQGMSPAMYEAQLRQRLAAGQLARAISASALATSDELEQYQRLIGQQRELSYSTLALSDYQTDASVDDAEITAFYEANSDSFRSPEQVKLDYLLLDSTDLAAATEVTEEDLRNVYAAEQARFAQPERREVRHILLKVPEDAEQSDVDAVAEKIKGIRERILAGESFDALAKEVSEDPGSASKGGSLGMIESGIMVPAFDQVAFAAEPGKLSEPVRTQFGYHLIEVTKVVPAQIKPFEEVEDELRAGAAKQGADRLYYDLGERLANISYESSDSLEPAAEELGLSIQHSDWIGRDGGGDGILAQPKVIAAAFSDDVLGQGLNSDLIEPERDRLQAIVLRVAEHREASVKPLAEVRDEIVAQIKQQRAKEAAKTAAESLAEQLRQSKEWATVDPELEITSPGLVGRNAPEVPRGVLDVAFKLAAPSDGSISVGTATLDNGDAAVVRLSRVQDGEVKPSEDGRPATEVYILTQLMGRQLSDDMLQDMESRADIERMNMGGEDGL</sequence>
<keyword evidence="15" id="KW-1185">Reference proteome</keyword>
<dbReference type="InterPro" id="IPR023058">
    <property type="entry name" value="PPIase_PpiC_CS"/>
</dbReference>
<dbReference type="RefSeq" id="WP_164653039.1">
    <property type="nucleotide sequence ID" value="NZ_JAAIJR010000020.1"/>
</dbReference>
<keyword evidence="3" id="KW-0997">Cell inner membrane</keyword>
<keyword evidence="6 12" id="KW-0472">Membrane</keyword>
<dbReference type="InterPro" id="IPR052029">
    <property type="entry name" value="PpiD_chaperone"/>
</dbReference>
<comment type="similarity">
    <text evidence="8">Belongs to the PpiD chaperone family.</text>
</comment>
<keyword evidence="11" id="KW-0697">Rotamase</keyword>
<evidence type="ECO:0000313" key="15">
    <source>
        <dbReference type="Proteomes" id="UP000471640"/>
    </source>
</evidence>
<name>A0A6P1DSX6_9GAMM</name>
<dbReference type="PROSITE" id="PS01096">
    <property type="entry name" value="PPIC_PPIASE_1"/>
    <property type="match status" value="1"/>
</dbReference>
<evidence type="ECO:0000313" key="14">
    <source>
        <dbReference type="EMBL" id="NEX20041.1"/>
    </source>
</evidence>
<dbReference type="InterPro" id="IPR000297">
    <property type="entry name" value="PPIase_PpiC"/>
</dbReference>
<evidence type="ECO:0000256" key="9">
    <source>
        <dbReference type="ARBA" id="ARBA00040743"/>
    </source>
</evidence>
<evidence type="ECO:0000256" key="6">
    <source>
        <dbReference type="ARBA" id="ARBA00023136"/>
    </source>
</evidence>
<evidence type="ECO:0000256" key="4">
    <source>
        <dbReference type="ARBA" id="ARBA00022692"/>
    </source>
</evidence>
<organism evidence="14 15">
    <name type="scientific">Thiorhodococcus mannitoliphagus</name>
    <dbReference type="NCBI Taxonomy" id="329406"/>
    <lineage>
        <taxon>Bacteria</taxon>
        <taxon>Pseudomonadati</taxon>
        <taxon>Pseudomonadota</taxon>
        <taxon>Gammaproteobacteria</taxon>
        <taxon>Chromatiales</taxon>
        <taxon>Chromatiaceae</taxon>
        <taxon>Thiorhodococcus</taxon>
    </lineage>
</organism>
<evidence type="ECO:0000256" key="12">
    <source>
        <dbReference type="SAM" id="Phobius"/>
    </source>
</evidence>
<dbReference type="GO" id="GO:0005886">
    <property type="term" value="C:plasma membrane"/>
    <property type="evidence" value="ECO:0007669"/>
    <property type="project" value="UniProtKB-SubCell"/>
</dbReference>
<dbReference type="Proteomes" id="UP000471640">
    <property type="component" value="Unassembled WGS sequence"/>
</dbReference>
<dbReference type="PANTHER" id="PTHR47529">
    <property type="entry name" value="PEPTIDYL-PROLYL CIS-TRANS ISOMERASE D"/>
    <property type="match status" value="1"/>
</dbReference>
<evidence type="ECO:0000256" key="3">
    <source>
        <dbReference type="ARBA" id="ARBA00022519"/>
    </source>
</evidence>
<dbReference type="InterPro" id="IPR046357">
    <property type="entry name" value="PPIase_dom_sf"/>
</dbReference>
<dbReference type="Gene3D" id="3.10.50.40">
    <property type="match status" value="1"/>
</dbReference>
<keyword evidence="11 14" id="KW-0413">Isomerase</keyword>
<evidence type="ECO:0000256" key="10">
    <source>
        <dbReference type="ARBA" id="ARBA00042775"/>
    </source>
</evidence>
<dbReference type="Gene3D" id="1.10.4030.10">
    <property type="entry name" value="Porin chaperone SurA, peptide-binding domain"/>
    <property type="match status" value="1"/>
</dbReference>
<comment type="subcellular location">
    <subcellularLocation>
        <location evidence="1">Cell inner membrane</location>
        <topology evidence="1">Single-pass type II membrane protein</topology>
        <orientation evidence="1">Periplasmic side</orientation>
    </subcellularLocation>
</comment>
<evidence type="ECO:0000256" key="7">
    <source>
        <dbReference type="ARBA" id="ARBA00023186"/>
    </source>
</evidence>
<evidence type="ECO:0000256" key="11">
    <source>
        <dbReference type="PROSITE-ProRule" id="PRU00278"/>
    </source>
</evidence>
<feature type="transmembrane region" description="Helical" evidence="12">
    <location>
        <begin position="12"/>
        <end position="30"/>
    </location>
</feature>
<dbReference type="AlphaFoldDB" id="A0A6P1DSX6"/>
<dbReference type="PANTHER" id="PTHR47529:SF1">
    <property type="entry name" value="PERIPLASMIC CHAPERONE PPID"/>
    <property type="match status" value="1"/>
</dbReference>
<proteinExistence type="inferred from homology"/>
<dbReference type="SUPFAM" id="SSF109998">
    <property type="entry name" value="Triger factor/SurA peptide-binding domain-like"/>
    <property type="match status" value="1"/>
</dbReference>
<evidence type="ECO:0000256" key="8">
    <source>
        <dbReference type="ARBA" id="ARBA00038408"/>
    </source>
</evidence>
<dbReference type="Pfam" id="PF13624">
    <property type="entry name" value="SurA_N_3"/>
    <property type="match status" value="1"/>
</dbReference>
<evidence type="ECO:0000256" key="2">
    <source>
        <dbReference type="ARBA" id="ARBA00022475"/>
    </source>
</evidence>